<dbReference type="GO" id="GO:0016829">
    <property type="term" value="F:lyase activity"/>
    <property type="evidence" value="ECO:0007669"/>
    <property type="project" value="UniProtKB-KW"/>
</dbReference>
<dbReference type="CDD" id="cd06558">
    <property type="entry name" value="crotonase-like"/>
    <property type="match status" value="1"/>
</dbReference>
<comment type="similarity">
    <text evidence="1 3">Belongs to the enoyl-CoA hydratase/isomerase family.</text>
</comment>
<protein>
    <submittedName>
        <fullName evidence="4">Enoyl-CoA hydratase</fullName>
    </submittedName>
</protein>
<keyword evidence="5" id="KW-1185">Reference proteome</keyword>
<dbReference type="PANTHER" id="PTHR11941:SF54">
    <property type="entry name" value="ENOYL-COA HYDRATASE, MITOCHONDRIAL"/>
    <property type="match status" value="1"/>
</dbReference>
<comment type="caution">
    <text evidence="4">The sequence shown here is derived from an EMBL/GenBank/DDBJ whole genome shotgun (WGS) entry which is preliminary data.</text>
</comment>
<dbReference type="InterPro" id="IPR001753">
    <property type="entry name" value="Enoyl-CoA_hydra/iso"/>
</dbReference>
<dbReference type="PANTHER" id="PTHR11941">
    <property type="entry name" value="ENOYL-COA HYDRATASE-RELATED"/>
    <property type="match status" value="1"/>
</dbReference>
<dbReference type="AlphaFoldDB" id="A0A8J2Z8V7"/>
<dbReference type="Gene3D" id="3.90.226.10">
    <property type="entry name" value="2-enoyl-CoA Hydratase, Chain A, domain 1"/>
    <property type="match status" value="1"/>
</dbReference>
<dbReference type="Proteomes" id="UP000597507">
    <property type="component" value="Unassembled WGS sequence"/>
</dbReference>
<dbReference type="EMBL" id="BMKS01000002">
    <property type="protein sequence ID" value="GGG21796.1"/>
    <property type="molecule type" value="Genomic_DNA"/>
</dbReference>
<dbReference type="PROSITE" id="PS00166">
    <property type="entry name" value="ENOYL_COA_HYDRATASE"/>
    <property type="match status" value="1"/>
</dbReference>
<dbReference type="SUPFAM" id="SSF52096">
    <property type="entry name" value="ClpP/crotonase"/>
    <property type="match status" value="1"/>
</dbReference>
<evidence type="ECO:0000256" key="2">
    <source>
        <dbReference type="ARBA" id="ARBA00023239"/>
    </source>
</evidence>
<evidence type="ECO:0000256" key="1">
    <source>
        <dbReference type="ARBA" id="ARBA00005254"/>
    </source>
</evidence>
<name>A0A8J2Z8V7_9PROT</name>
<keyword evidence="2" id="KW-0456">Lyase</keyword>
<dbReference type="Gene3D" id="1.10.12.10">
    <property type="entry name" value="Lyase 2-enoyl-coa Hydratase, Chain A, domain 2"/>
    <property type="match status" value="1"/>
</dbReference>
<dbReference type="InterPro" id="IPR014748">
    <property type="entry name" value="Enoyl-CoA_hydra_C"/>
</dbReference>
<dbReference type="RefSeq" id="WP_229677788.1">
    <property type="nucleotide sequence ID" value="NZ_BMKS01000002.1"/>
</dbReference>
<evidence type="ECO:0000313" key="4">
    <source>
        <dbReference type="EMBL" id="GGG21796.1"/>
    </source>
</evidence>
<evidence type="ECO:0000313" key="5">
    <source>
        <dbReference type="Proteomes" id="UP000597507"/>
    </source>
</evidence>
<dbReference type="NCBIfam" id="NF004781">
    <property type="entry name" value="PRK06127.1"/>
    <property type="match status" value="1"/>
</dbReference>
<dbReference type="Pfam" id="PF00378">
    <property type="entry name" value="ECH_1"/>
    <property type="match status" value="1"/>
</dbReference>
<dbReference type="GO" id="GO:0006635">
    <property type="term" value="P:fatty acid beta-oxidation"/>
    <property type="evidence" value="ECO:0007669"/>
    <property type="project" value="TreeGrafter"/>
</dbReference>
<evidence type="ECO:0000256" key="3">
    <source>
        <dbReference type="RuleBase" id="RU003707"/>
    </source>
</evidence>
<gene>
    <name evidence="4" type="ORF">GCM10010964_07470</name>
</gene>
<reference evidence="4 5" key="1">
    <citation type="journal article" date="2014" name="Int. J. Syst. Evol. Microbiol.">
        <title>Complete genome sequence of Corynebacterium casei LMG S-19264T (=DSM 44701T), isolated from a smear-ripened cheese.</title>
        <authorList>
            <consortium name="US DOE Joint Genome Institute (JGI-PGF)"/>
            <person name="Walter F."/>
            <person name="Albersmeier A."/>
            <person name="Kalinowski J."/>
            <person name="Ruckert C."/>
        </authorList>
    </citation>
    <scope>NUCLEOTIDE SEQUENCE [LARGE SCALE GENOMIC DNA]</scope>
    <source>
        <strain evidence="4 5">CGMCC 1.16330</strain>
    </source>
</reference>
<accession>A0A8J2Z8V7</accession>
<sequence>MAESMEYANGKILARREEGFGRIVFNQPEKRNAMSVEMWEGMGAALDAFAADDGVRCVVLQGAGDKAFVSGADISQFEQRRADADAQKEYDRLTSGGRARLAAFRKPIIAQIRGFCMGGGLGIAMSADIRIASEDSQFGIPAAKLGIAYGFDMVRNLVALVGPAHAHMILMTGERFDAREAERMGLVNKVVPVDQLEATVARLAATMAANAPLSLVANKLTVRTVLRDPAERDMEAVRAAYAACFDSADYREGRRAFMEKRKPAFAGR</sequence>
<dbReference type="InterPro" id="IPR018376">
    <property type="entry name" value="Enoyl-CoA_hyd/isom_CS"/>
</dbReference>
<organism evidence="4 5">
    <name type="scientific">Caldovatus sediminis</name>
    <dbReference type="NCBI Taxonomy" id="2041189"/>
    <lineage>
        <taxon>Bacteria</taxon>
        <taxon>Pseudomonadati</taxon>
        <taxon>Pseudomonadota</taxon>
        <taxon>Alphaproteobacteria</taxon>
        <taxon>Acetobacterales</taxon>
        <taxon>Roseomonadaceae</taxon>
        <taxon>Caldovatus</taxon>
    </lineage>
</organism>
<proteinExistence type="inferred from homology"/>
<dbReference type="InterPro" id="IPR029045">
    <property type="entry name" value="ClpP/crotonase-like_dom_sf"/>
</dbReference>